<dbReference type="AlphaFoldDB" id="A0A9N9D1R2"/>
<protein>
    <submittedName>
        <fullName evidence="1">1837_t:CDS:1</fullName>
    </submittedName>
</protein>
<keyword evidence="2" id="KW-1185">Reference proteome</keyword>
<evidence type="ECO:0000313" key="2">
    <source>
        <dbReference type="Proteomes" id="UP000789508"/>
    </source>
</evidence>
<evidence type="ECO:0000313" key="1">
    <source>
        <dbReference type="EMBL" id="CAG8622778.1"/>
    </source>
</evidence>
<sequence length="60" mass="6754">MVYKAFSVPKKRSFVVPGKRRISVFNIHYELHQSVRRRATVPKFSPLGVAGLNTPTLSLA</sequence>
<reference evidence="1" key="1">
    <citation type="submission" date="2021-06" db="EMBL/GenBank/DDBJ databases">
        <authorList>
            <person name="Kallberg Y."/>
            <person name="Tangrot J."/>
            <person name="Rosling A."/>
        </authorList>
    </citation>
    <scope>NUCLEOTIDE SEQUENCE</scope>
    <source>
        <strain evidence="1">FL130A</strain>
    </source>
</reference>
<comment type="caution">
    <text evidence="1">The sequence shown here is derived from an EMBL/GenBank/DDBJ whole genome shotgun (WGS) entry which is preliminary data.</text>
</comment>
<dbReference type="EMBL" id="CAJVPS010006208">
    <property type="protein sequence ID" value="CAG8622778.1"/>
    <property type="molecule type" value="Genomic_DNA"/>
</dbReference>
<feature type="non-terminal residue" evidence="1">
    <location>
        <position position="60"/>
    </location>
</feature>
<accession>A0A9N9D1R2</accession>
<organism evidence="1 2">
    <name type="scientific">Ambispora leptoticha</name>
    <dbReference type="NCBI Taxonomy" id="144679"/>
    <lineage>
        <taxon>Eukaryota</taxon>
        <taxon>Fungi</taxon>
        <taxon>Fungi incertae sedis</taxon>
        <taxon>Mucoromycota</taxon>
        <taxon>Glomeromycotina</taxon>
        <taxon>Glomeromycetes</taxon>
        <taxon>Archaeosporales</taxon>
        <taxon>Ambisporaceae</taxon>
        <taxon>Ambispora</taxon>
    </lineage>
</organism>
<dbReference type="Proteomes" id="UP000789508">
    <property type="component" value="Unassembled WGS sequence"/>
</dbReference>
<name>A0A9N9D1R2_9GLOM</name>
<gene>
    <name evidence="1" type="ORF">ALEPTO_LOCUS9035</name>
</gene>
<proteinExistence type="predicted"/>